<dbReference type="RefSeq" id="WP_289388271.1">
    <property type="nucleotide sequence ID" value="NZ_JAUCBM010000010.1"/>
</dbReference>
<proteinExistence type="predicted"/>
<organism evidence="1 2">
    <name type="scientific">Pseudochrobactrum kiredjianiae</name>
    <dbReference type="NCBI Taxonomy" id="386305"/>
    <lineage>
        <taxon>Bacteria</taxon>
        <taxon>Pseudomonadati</taxon>
        <taxon>Pseudomonadota</taxon>
        <taxon>Alphaproteobacteria</taxon>
        <taxon>Hyphomicrobiales</taxon>
        <taxon>Brucellaceae</taxon>
        <taxon>Pseudochrobactrum</taxon>
    </lineage>
</organism>
<comment type="caution">
    <text evidence="1">The sequence shown here is derived from an EMBL/GenBank/DDBJ whole genome shotgun (WGS) entry which is preliminary data.</text>
</comment>
<evidence type="ECO:0000313" key="2">
    <source>
        <dbReference type="Proteomes" id="UP001597263"/>
    </source>
</evidence>
<dbReference type="Proteomes" id="UP001597263">
    <property type="component" value="Unassembled WGS sequence"/>
</dbReference>
<gene>
    <name evidence="1" type="ORF">ACFQ35_01450</name>
</gene>
<dbReference type="EMBL" id="JBHTMA010000004">
    <property type="protein sequence ID" value="MFD1225854.1"/>
    <property type="molecule type" value="Genomic_DNA"/>
</dbReference>
<sequence>MAVFGIDAHETLSIARSYCDAMREHGHDMETSEQAIQFEQHLLDSTDRLKARQPQDLGYGAAEHSEVAVDVNEEHQQLVQDDRIGALDEIKDLVKMDTRTIVESRALIDILGTVLGSDGMRDLQNGNPDAFKNAGLTIDARETLSIAKSYCDAMRQHGYDPQASEQAIIRSSAILDVQDKIALLEEERRIGEEAHKQNLGDKESYGL</sequence>
<accession>A0ABW3UZX5</accession>
<reference evidence="2" key="1">
    <citation type="journal article" date="2019" name="Int. J. Syst. Evol. Microbiol.">
        <title>The Global Catalogue of Microorganisms (GCM) 10K type strain sequencing project: providing services to taxonomists for standard genome sequencing and annotation.</title>
        <authorList>
            <consortium name="The Broad Institute Genomics Platform"/>
            <consortium name="The Broad Institute Genome Sequencing Center for Infectious Disease"/>
            <person name="Wu L."/>
            <person name="Ma J."/>
        </authorList>
    </citation>
    <scope>NUCLEOTIDE SEQUENCE [LARGE SCALE GENOMIC DNA]</scope>
    <source>
        <strain evidence="2">CCUG 49584</strain>
    </source>
</reference>
<protein>
    <submittedName>
        <fullName evidence="1">Uncharacterized protein</fullName>
    </submittedName>
</protein>
<keyword evidence="2" id="KW-1185">Reference proteome</keyword>
<evidence type="ECO:0000313" key="1">
    <source>
        <dbReference type="EMBL" id="MFD1225854.1"/>
    </source>
</evidence>
<name>A0ABW3UZX5_9HYPH</name>